<evidence type="ECO:0000313" key="12">
    <source>
        <dbReference type="EMBL" id="MBC5647223.1"/>
    </source>
</evidence>
<dbReference type="InterPro" id="IPR044145">
    <property type="entry name" value="IF2_II"/>
</dbReference>
<dbReference type="PANTHER" id="PTHR43381:SF5">
    <property type="entry name" value="TR-TYPE G DOMAIN-CONTAINING PROTEIN"/>
    <property type="match status" value="1"/>
</dbReference>
<feature type="binding site" evidence="8">
    <location>
        <begin position="338"/>
        <end position="345"/>
    </location>
    <ligand>
        <name>GTP</name>
        <dbReference type="ChEBI" id="CHEBI:37565"/>
    </ligand>
</feature>
<protein>
    <recommendedName>
        <fullName evidence="2 8">Translation initiation factor IF-2</fullName>
    </recommendedName>
</protein>
<feature type="binding site" evidence="8">
    <location>
        <begin position="384"/>
        <end position="388"/>
    </location>
    <ligand>
        <name>GTP</name>
        <dbReference type="ChEBI" id="CHEBI:37565"/>
    </ligand>
</feature>
<feature type="compositionally biased region" description="Basic and acidic residues" evidence="10">
    <location>
        <begin position="160"/>
        <end position="176"/>
    </location>
</feature>
<dbReference type="Pfam" id="PF11987">
    <property type="entry name" value="IF-2"/>
    <property type="match status" value="1"/>
</dbReference>
<keyword evidence="4 8" id="KW-0547">Nucleotide-binding</keyword>
<feature type="domain" description="Tr-type G" evidence="11">
    <location>
        <begin position="329"/>
        <end position="498"/>
    </location>
</feature>
<accession>A0ABR7EBR8</accession>
<evidence type="ECO:0000256" key="9">
    <source>
        <dbReference type="RuleBase" id="RU000644"/>
    </source>
</evidence>
<dbReference type="EMBL" id="JACOON010000001">
    <property type="protein sequence ID" value="MBC5647223.1"/>
    <property type="molecule type" value="Genomic_DNA"/>
</dbReference>
<dbReference type="InterPro" id="IPR023115">
    <property type="entry name" value="TIF_IF2_dom3"/>
</dbReference>
<dbReference type="NCBIfam" id="TIGR00487">
    <property type="entry name" value="IF-2"/>
    <property type="match status" value="1"/>
</dbReference>
<dbReference type="PROSITE" id="PS51722">
    <property type="entry name" value="G_TR_2"/>
    <property type="match status" value="1"/>
</dbReference>
<dbReference type="CDD" id="cd01887">
    <property type="entry name" value="IF2_eIF5B"/>
    <property type="match status" value="1"/>
</dbReference>
<dbReference type="NCBIfam" id="TIGR00231">
    <property type="entry name" value="small_GTP"/>
    <property type="match status" value="1"/>
</dbReference>
<comment type="subcellular location">
    <subcellularLocation>
        <location evidence="8">Cytoplasm</location>
    </subcellularLocation>
</comment>
<dbReference type="InterPro" id="IPR000795">
    <property type="entry name" value="T_Tr_GTP-bd_dom"/>
</dbReference>
<dbReference type="InterPro" id="IPR027417">
    <property type="entry name" value="P-loop_NTPase"/>
</dbReference>
<dbReference type="InterPro" id="IPR009000">
    <property type="entry name" value="Transl_B-barrel_sf"/>
</dbReference>
<reference evidence="12 13" key="1">
    <citation type="submission" date="2020-08" db="EMBL/GenBank/DDBJ databases">
        <title>Genome public.</title>
        <authorList>
            <person name="Liu C."/>
            <person name="Sun Q."/>
        </authorList>
    </citation>
    <scope>NUCLEOTIDE SEQUENCE [LARGE SCALE GENOMIC DNA]</scope>
    <source>
        <strain evidence="12 13">NSJ-35</strain>
    </source>
</reference>
<dbReference type="InterPro" id="IPR000178">
    <property type="entry name" value="TF_IF2_bacterial-like"/>
</dbReference>
<keyword evidence="13" id="KW-1185">Reference proteome</keyword>
<evidence type="ECO:0000313" key="13">
    <source>
        <dbReference type="Proteomes" id="UP000606889"/>
    </source>
</evidence>
<feature type="region of interest" description="Disordered" evidence="10">
    <location>
        <begin position="55"/>
        <end position="209"/>
    </location>
</feature>
<feature type="compositionally biased region" description="Basic and acidic residues" evidence="10">
    <location>
        <begin position="55"/>
        <end position="85"/>
    </location>
</feature>
<dbReference type="InterPro" id="IPR006847">
    <property type="entry name" value="IF2_N"/>
</dbReference>
<dbReference type="SUPFAM" id="SSF52540">
    <property type="entry name" value="P-loop containing nucleoside triphosphate hydrolases"/>
    <property type="match status" value="1"/>
</dbReference>
<dbReference type="PANTHER" id="PTHR43381">
    <property type="entry name" value="TRANSLATION INITIATION FACTOR IF-2-RELATED"/>
    <property type="match status" value="1"/>
</dbReference>
<evidence type="ECO:0000256" key="6">
    <source>
        <dbReference type="ARBA" id="ARBA00023134"/>
    </source>
</evidence>
<evidence type="ECO:0000256" key="8">
    <source>
        <dbReference type="HAMAP-Rule" id="MF_00100"/>
    </source>
</evidence>
<dbReference type="CDD" id="cd03692">
    <property type="entry name" value="mtIF2_IVc"/>
    <property type="match status" value="1"/>
</dbReference>
<dbReference type="InterPro" id="IPR036925">
    <property type="entry name" value="TIF_IF2_dom3_sf"/>
</dbReference>
<dbReference type="PROSITE" id="PS01176">
    <property type="entry name" value="IF2"/>
    <property type="match status" value="1"/>
</dbReference>
<feature type="binding site" evidence="8">
    <location>
        <begin position="438"/>
        <end position="441"/>
    </location>
    <ligand>
        <name>GTP</name>
        <dbReference type="ChEBI" id="CHEBI:37565"/>
    </ligand>
</feature>
<dbReference type="Pfam" id="PF22042">
    <property type="entry name" value="EF-G_D2"/>
    <property type="match status" value="1"/>
</dbReference>
<feature type="compositionally biased region" description="Basic residues" evidence="10">
    <location>
        <begin position="225"/>
        <end position="234"/>
    </location>
</feature>
<evidence type="ECO:0000256" key="7">
    <source>
        <dbReference type="ARBA" id="ARBA00025162"/>
    </source>
</evidence>
<dbReference type="InterPro" id="IPR015760">
    <property type="entry name" value="TIF_IF2"/>
</dbReference>
<keyword evidence="6 8" id="KW-0342">GTP-binding</keyword>
<feature type="compositionally biased region" description="Basic and acidic residues" evidence="10">
    <location>
        <begin position="189"/>
        <end position="209"/>
    </location>
</feature>
<comment type="similarity">
    <text evidence="1 8 9">Belongs to the TRAFAC class translation factor GTPase superfamily. Classic translation factor GTPase family. IF-2 subfamily.</text>
</comment>
<comment type="function">
    <text evidence="7 8 9">One of the essential components for the initiation of protein synthesis. Protects formylmethionyl-tRNA from spontaneous hydrolysis and promotes its binding to the 30S ribosomal subunits. Also involved in the hydrolysis of GTP during the formation of the 70S ribosomal complex.</text>
</comment>
<proteinExistence type="inferred from homology"/>
<dbReference type="Gene3D" id="3.40.50.10050">
    <property type="entry name" value="Translation initiation factor IF- 2, domain 3"/>
    <property type="match status" value="1"/>
</dbReference>
<evidence type="ECO:0000256" key="3">
    <source>
        <dbReference type="ARBA" id="ARBA00022540"/>
    </source>
</evidence>
<keyword evidence="8" id="KW-0963">Cytoplasm</keyword>
<dbReference type="SUPFAM" id="SSF52156">
    <property type="entry name" value="Initiation factor IF2/eIF5b, domain 3"/>
    <property type="match status" value="1"/>
</dbReference>
<evidence type="ECO:0000256" key="10">
    <source>
        <dbReference type="SAM" id="MobiDB-lite"/>
    </source>
</evidence>
<dbReference type="Gene3D" id="3.40.50.300">
    <property type="entry name" value="P-loop containing nucleotide triphosphate hydrolases"/>
    <property type="match status" value="1"/>
</dbReference>
<dbReference type="GO" id="GO:0003743">
    <property type="term" value="F:translation initiation factor activity"/>
    <property type="evidence" value="ECO:0007669"/>
    <property type="project" value="UniProtKB-KW"/>
</dbReference>
<keyword evidence="3 8" id="KW-0396">Initiation factor</keyword>
<feature type="compositionally biased region" description="Low complexity" evidence="10">
    <location>
        <begin position="121"/>
        <end position="135"/>
    </location>
</feature>
<name>A0ABR7EBR8_9FIRM</name>
<feature type="region of interest" description="G-domain" evidence="8">
    <location>
        <begin position="332"/>
        <end position="480"/>
    </location>
</feature>
<sequence>MSKIKILETNKSLLANAQNIFNRILEMQTEADGQIRDIKTIESKILDIEKVRNEKARAEKEEQQRMEEEARRMAEQKAAEEKAAAEQKTAPEIVKATEETPKPEVKEEESAKAAPEKKEQPAAPAAACPQMQQPQRMEAKTKPSVPPKQAASRQAVPQKQEAKEGQKKQERMETKPAKKFANTNAKPGGFEHGKKTKKQLEDERAKRPKIKERVFNIDDDDFPKGSRKRHKKQQQPKVVIEPIKIEKAVITEETISVKLFSEKIGKPVSEILKKLLLLGMMSTINSQIDFDTATLVAGEFGIELEQKIEKTAEDILIEEAPDTEEQLLKRPPIVTIMGHVDHGKTSLLDKIRQSKVTEGEAGGITQHIGAYQVELNGEKITFIDTPGHEAFTAMRARGAQVTDIAIIVVAADDGIMPQTVEAINHAKSADVPIIVAVNKIDRPNANVQKIMQELTEHDLLPEEWGGQTIVVPVSAKTGEGIEKLLEMILLVAEVQELKANPDRLAKGTIVEAQLDKGRGPVATVLVETGTLRTGDTIIAGTAYGRVRAMVNDLGKTVNEAFPSQPVEVIGFSEVPAAGDILHAAPADKLSKQVAEERKDKQKAEMLKKMSKVSLDDLFNQIAEGQIKDLNIVIKADVQGSVEAVRQSLEKLSNEEVRVRAIHCGVGAITETDVMLASAANAIIIGFNVRPDNMAQTAAEHEKVDIRLYRIIYKAIEDITAAMKGMLEPEFEELVIGHAEVRQTFKVSAVGTIAGCYVTDGLIRRNAQARLLRDNVVIYEGALSSLKRFKDDAKEVAQGYECGLSLERFDDIKEGDVVECFEMHEIAR</sequence>
<evidence type="ECO:0000259" key="11">
    <source>
        <dbReference type="PROSITE" id="PS51722"/>
    </source>
</evidence>
<keyword evidence="5 8" id="KW-0648">Protein biosynthesis</keyword>
<evidence type="ECO:0000256" key="2">
    <source>
        <dbReference type="ARBA" id="ARBA00020675"/>
    </source>
</evidence>
<dbReference type="InterPro" id="IPR005225">
    <property type="entry name" value="Small_GTP-bd"/>
</dbReference>
<dbReference type="Gene3D" id="2.40.30.10">
    <property type="entry name" value="Translation factors"/>
    <property type="match status" value="2"/>
</dbReference>
<feature type="region of interest" description="Disordered" evidence="10">
    <location>
        <begin position="217"/>
        <end position="236"/>
    </location>
</feature>
<comment type="caution">
    <text evidence="12">The sequence shown here is derived from an EMBL/GenBank/DDBJ whole genome shotgun (WGS) entry which is preliminary data.</text>
</comment>
<organism evidence="12 13">
    <name type="scientific">Christensenella tenuis</name>
    <dbReference type="NCBI Taxonomy" id="2763033"/>
    <lineage>
        <taxon>Bacteria</taxon>
        <taxon>Bacillati</taxon>
        <taxon>Bacillota</taxon>
        <taxon>Clostridia</taxon>
        <taxon>Christensenellales</taxon>
        <taxon>Christensenellaceae</taxon>
        <taxon>Christensenella</taxon>
    </lineage>
</organism>
<dbReference type="Pfam" id="PF00009">
    <property type="entry name" value="GTP_EFTU"/>
    <property type="match status" value="1"/>
</dbReference>
<evidence type="ECO:0000256" key="4">
    <source>
        <dbReference type="ARBA" id="ARBA00022741"/>
    </source>
</evidence>
<dbReference type="Proteomes" id="UP000606889">
    <property type="component" value="Unassembled WGS sequence"/>
</dbReference>
<dbReference type="SUPFAM" id="SSF50447">
    <property type="entry name" value="Translation proteins"/>
    <property type="match status" value="2"/>
</dbReference>
<evidence type="ECO:0000256" key="1">
    <source>
        <dbReference type="ARBA" id="ARBA00007733"/>
    </source>
</evidence>
<dbReference type="HAMAP" id="MF_00100_B">
    <property type="entry name" value="IF_2_B"/>
    <property type="match status" value="1"/>
</dbReference>
<dbReference type="CDD" id="cd03702">
    <property type="entry name" value="IF2_mtIF2_II"/>
    <property type="match status" value="1"/>
</dbReference>
<feature type="compositionally biased region" description="Basic and acidic residues" evidence="10">
    <location>
        <begin position="95"/>
        <end position="120"/>
    </location>
</feature>
<dbReference type="InterPro" id="IPR053905">
    <property type="entry name" value="EF-G-like_DII"/>
</dbReference>
<dbReference type="Pfam" id="PF04760">
    <property type="entry name" value="IF2_N"/>
    <property type="match status" value="1"/>
</dbReference>
<evidence type="ECO:0000256" key="5">
    <source>
        <dbReference type="ARBA" id="ARBA00022917"/>
    </source>
</evidence>
<gene>
    <name evidence="8 12" type="primary">infB</name>
    <name evidence="12" type="ORF">H8S18_02600</name>
</gene>